<evidence type="ECO:0000313" key="2">
    <source>
        <dbReference type="EMBL" id="MDY0874235.1"/>
    </source>
</evidence>
<proteinExistence type="inferred from homology"/>
<evidence type="ECO:0000256" key="1">
    <source>
        <dbReference type="HAMAP-Rule" id="MF_00761"/>
    </source>
</evidence>
<reference evidence="2 3" key="1">
    <citation type="journal article" date="2013" name="Antonie Van Leeuwenhoek">
        <title>Dongia rigui sp. nov., isolated from freshwater of a large wetland in Korea.</title>
        <authorList>
            <person name="Baik K.S."/>
            <person name="Hwang Y.M."/>
            <person name="Choi J.S."/>
            <person name="Kwon J."/>
            <person name="Seong C.N."/>
        </authorList>
    </citation>
    <scope>NUCLEOTIDE SEQUENCE [LARGE SCALE GENOMIC DNA]</scope>
    <source>
        <strain evidence="2 3">04SU4-P</strain>
    </source>
</reference>
<dbReference type="Gene3D" id="3.30.450.150">
    <property type="entry name" value="Haem-degrading domain"/>
    <property type="match status" value="1"/>
</dbReference>
<dbReference type="PANTHER" id="PTHR28255:SF1">
    <property type="entry name" value="UPF0303 PROTEIN YBR137W"/>
    <property type="match status" value="1"/>
</dbReference>
<dbReference type="HAMAP" id="MF_00761">
    <property type="entry name" value="UPF0303"/>
    <property type="match status" value="1"/>
</dbReference>
<dbReference type="NCBIfam" id="NF002696">
    <property type="entry name" value="PRK02487.1-5"/>
    <property type="match status" value="1"/>
</dbReference>
<dbReference type="PANTHER" id="PTHR28255">
    <property type="match status" value="1"/>
</dbReference>
<protein>
    <recommendedName>
        <fullName evidence="1">UPF0303 protein SMD31_20010</fullName>
    </recommendedName>
</protein>
<keyword evidence="3" id="KW-1185">Reference proteome</keyword>
<dbReference type="InterPro" id="IPR005624">
    <property type="entry name" value="PduO/GlcC-like"/>
</dbReference>
<dbReference type="Pfam" id="PF03928">
    <property type="entry name" value="HbpS-like"/>
    <property type="match status" value="1"/>
</dbReference>
<sequence length="157" mass="17178">MEQDTSPEFLAELLDQEKRLVFKQFDNDTAIALGLLLVEMAREKSLPVVIDITRSGQQLFHVAMPGSSADNDEWVKRKVATVMRFGHSSYYMGRSSAAKGVVFTERYHLDPLRYAPQGGCFPIIIAGTGHVGTVAISGLPQADDHALVVAALTKFLA</sequence>
<dbReference type="Proteomes" id="UP001271769">
    <property type="component" value="Unassembled WGS sequence"/>
</dbReference>
<name>A0ABU5E4U5_9PROT</name>
<dbReference type="SUPFAM" id="SSF143744">
    <property type="entry name" value="GlcG-like"/>
    <property type="match status" value="1"/>
</dbReference>
<evidence type="ECO:0000313" key="3">
    <source>
        <dbReference type="Proteomes" id="UP001271769"/>
    </source>
</evidence>
<comment type="caution">
    <text evidence="2">The sequence shown here is derived from an EMBL/GenBank/DDBJ whole genome shotgun (WGS) entry which is preliminary data.</text>
</comment>
<dbReference type="RefSeq" id="WP_320502705.1">
    <property type="nucleotide sequence ID" value="NZ_JAXCLX010000004.1"/>
</dbReference>
<dbReference type="InterPro" id="IPR010371">
    <property type="entry name" value="YBR137W-like"/>
</dbReference>
<comment type="similarity">
    <text evidence="1">Belongs to the UPF0303 family.</text>
</comment>
<accession>A0ABU5E4U5</accession>
<dbReference type="PIRSF" id="PIRSF008757">
    <property type="entry name" value="UCP008757"/>
    <property type="match status" value="1"/>
</dbReference>
<organism evidence="2 3">
    <name type="scientific">Dongia rigui</name>
    <dbReference type="NCBI Taxonomy" id="940149"/>
    <lineage>
        <taxon>Bacteria</taxon>
        <taxon>Pseudomonadati</taxon>
        <taxon>Pseudomonadota</taxon>
        <taxon>Alphaproteobacteria</taxon>
        <taxon>Rhodospirillales</taxon>
        <taxon>Dongiaceae</taxon>
        <taxon>Dongia</taxon>
    </lineage>
</organism>
<dbReference type="InterPro" id="IPR038084">
    <property type="entry name" value="PduO/GlcC-like_sf"/>
</dbReference>
<dbReference type="EMBL" id="JAXCLX010000004">
    <property type="protein sequence ID" value="MDY0874235.1"/>
    <property type="molecule type" value="Genomic_DNA"/>
</dbReference>
<gene>
    <name evidence="2" type="ORF">SMD31_20010</name>
</gene>